<dbReference type="SUPFAM" id="SSF50978">
    <property type="entry name" value="WD40 repeat-like"/>
    <property type="match status" value="1"/>
</dbReference>
<evidence type="ECO:0000313" key="8">
    <source>
        <dbReference type="EMBL" id="KAF9782315.1"/>
    </source>
</evidence>
<comment type="similarity">
    <text evidence="5">Belongs to the WD repeat cdt2 family.</text>
</comment>
<dbReference type="Pfam" id="PF00400">
    <property type="entry name" value="WD40"/>
    <property type="match status" value="3"/>
</dbReference>
<feature type="region of interest" description="Disordered" evidence="7">
    <location>
        <begin position="40"/>
        <end position="69"/>
    </location>
</feature>
<dbReference type="PANTHER" id="PTHR22852:SF0">
    <property type="entry name" value="DENTICLELESS PROTEIN HOMOLOG"/>
    <property type="match status" value="1"/>
</dbReference>
<name>A0A9P6H9P6_9AGAM</name>
<dbReference type="PROSITE" id="PS50082">
    <property type="entry name" value="WD_REPEATS_2"/>
    <property type="match status" value="2"/>
</dbReference>
<feature type="repeat" description="WD" evidence="6">
    <location>
        <begin position="184"/>
        <end position="225"/>
    </location>
</feature>
<accession>A0A9P6H9P6</accession>
<feature type="repeat" description="WD" evidence="6">
    <location>
        <begin position="226"/>
        <end position="268"/>
    </location>
</feature>
<keyword evidence="4" id="KW-0833">Ubl conjugation pathway</keyword>
<evidence type="ECO:0000256" key="4">
    <source>
        <dbReference type="ARBA" id="ARBA00022786"/>
    </source>
</evidence>
<evidence type="ECO:0000256" key="5">
    <source>
        <dbReference type="ARBA" id="ARBA00038344"/>
    </source>
</evidence>
<dbReference type="InterPro" id="IPR019775">
    <property type="entry name" value="WD40_repeat_CS"/>
</dbReference>
<keyword evidence="3" id="KW-0677">Repeat</keyword>
<dbReference type="GO" id="GO:0030674">
    <property type="term" value="F:protein-macromolecule adaptor activity"/>
    <property type="evidence" value="ECO:0007669"/>
    <property type="project" value="TreeGrafter"/>
</dbReference>
<dbReference type="InterPro" id="IPR001680">
    <property type="entry name" value="WD40_rpt"/>
</dbReference>
<evidence type="ECO:0000256" key="3">
    <source>
        <dbReference type="ARBA" id="ARBA00022737"/>
    </source>
</evidence>
<dbReference type="AlphaFoldDB" id="A0A9P6H9P6"/>
<dbReference type="PANTHER" id="PTHR22852">
    <property type="entry name" value="LETHAL 2 DENTICLELESS PROTEIN RETINOIC ACID-REGULATED NUCLEAR MATRIX-ASSOCIATED PROTEIN"/>
    <property type="match status" value="1"/>
</dbReference>
<dbReference type="InterPro" id="IPR051865">
    <property type="entry name" value="WD-repeat_CDT2_adapter"/>
</dbReference>
<evidence type="ECO:0000256" key="1">
    <source>
        <dbReference type="ARBA" id="ARBA00004906"/>
    </source>
</evidence>
<dbReference type="EMBL" id="WIUZ02000012">
    <property type="protein sequence ID" value="KAF9782315.1"/>
    <property type="molecule type" value="Genomic_DNA"/>
</dbReference>
<evidence type="ECO:0000313" key="9">
    <source>
        <dbReference type="Proteomes" id="UP000736335"/>
    </source>
</evidence>
<dbReference type="PROSITE" id="PS50294">
    <property type="entry name" value="WD_REPEATS_REGION"/>
    <property type="match status" value="1"/>
</dbReference>
<dbReference type="GO" id="GO:0005634">
    <property type="term" value="C:nucleus"/>
    <property type="evidence" value="ECO:0007669"/>
    <property type="project" value="TreeGrafter"/>
</dbReference>
<organism evidence="8 9">
    <name type="scientific">Thelephora terrestris</name>
    <dbReference type="NCBI Taxonomy" id="56493"/>
    <lineage>
        <taxon>Eukaryota</taxon>
        <taxon>Fungi</taxon>
        <taxon>Dikarya</taxon>
        <taxon>Basidiomycota</taxon>
        <taxon>Agaricomycotina</taxon>
        <taxon>Agaricomycetes</taxon>
        <taxon>Thelephorales</taxon>
        <taxon>Thelephoraceae</taxon>
        <taxon>Thelephora</taxon>
    </lineage>
</organism>
<keyword evidence="9" id="KW-1185">Reference proteome</keyword>
<dbReference type="Proteomes" id="UP000736335">
    <property type="component" value="Unassembled WGS sequence"/>
</dbReference>
<dbReference type="InterPro" id="IPR036322">
    <property type="entry name" value="WD40_repeat_dom_sf"/>
</dbReference>
<comment type="pathway">
    <text evidence="1">Protein modification; protein ubiquitination.</text>
</comment>
<reference evidence="8" key="1">
    <citation type="journal article" date="2020" name="Nat. Commun.">
        <title>Large-scale genome sequencing of mycorrhizal fungi provides insights into the early evolution of symbiotic traits.</title>
        <authorList>
            <person name="Miyauchi S."/>
            <person name="Kiss E."/>
            <person name="Kuo A."/>
            <person name="Drula E."/>
            <person name="Kohler A."/>
            <person name="Sanchez-Garcia M."/>
            <person name="Morin E."/>
            <person name="Andreopoulos B."/>
            <person name="Barry K.W."/>
            <person name="Bonito G."/>
            <person name="Buee M."/>
            <person name="Carver A."/>
            <person name="Chen C."/>
            <person name="Cichocki N."/>
            <person name="Clum A."/>
            <person name="Culley D."/>
            <person name="Crous P.W."/>
            <person name="Fauchery L."/>
            <person name="Girlanda M."/>
            <person name="Hayes R.D."/>
            <person name="Keri Z."/>
            <person name="LaButti K."/>
            <person name="Lipzen A."/>
            <person name="Lombard V."/>
            <person name="Magnuson J."/>
            <person name="Maillard F."/>
            <person name="Murat C."/>
            <person name="Nolan M."/>
            <person name="Ohm R.A."/>
            <person name="Pangilinan J."/>
            <person name="Pereira M.F."/>
            <person name="Perotto S."/>
            <person name="Peter M."/>
            <person name="Pfister S."/>
            <person name="Riley R."/>
            <person name="Sitrit Y."/>
            <person name="Stielow J.B."/>
            <person name="Szollosi G."/>
            <person name="Zifcakova L."/>
            <person name="Stursova M."/>
            <person name="Spatafora J.W."/>
            <person name="Tedersoo L."/>
            <person name="Vaario L.M."/>
            <person name="Yamada A."/>
            <person name="Yan M."/>
            <person name="Wang P."/>
            <person name="Xu J."/>
            <person name="Bruns T."/>
            <person name="Baldrian P."/>
            <person name="Vilgalys R."/>
            <person name="Dunand C."/>
            <person name="Henrissat B."/>
            <person name="Grigoriev I.V."/>
            <person name="Hibbett D."/>
            <person name="Nagy L.G."/>
            <person name="Martin F.M."/>
        </authorList>
    </citation>
    <scope>NUCLEOTIDE SEQUENCE</scope>
    <source>
        <strain evidence="8">UH-Tt-Lm1</strain>
    </source>
</reference>
<sequence>MITRHSPPSLSMDNQPITVLQNTTNVHSDGTTLHAFFQRHKRPADDETTGPLNKKPRAEVTTESQEAESQDFVDDAVEEVCVPRTNTFKMLRNMYRARNVFAQPSIPTNKVLESFVSSGKADTFYCHSLRDNTSFSPPYTCAFSNGSKRGENSLLAVAAEDGAVHILNTAKRKDWDCEPQRTILAAHSNAIFDLKWHPSDEYIATASGDQTIVISSVHHERRLTTLFGHTQSVKCLAWEPENGNVLCSGGRDGAILVWDLRVGEKWRPSTHSRELGPSLVMPQAHKNIGTRCTPNGRKVARSITSLTYAVGKPYSIISSCAFDGVLREWDIRLPSQKSKLPKKQTRPIHMSPMDPTVECDSSSSRRPRGITSISVGTGPTEGLLFALANDSNIHTFSADTLTPISSSRFSHETMRTNSFYIKSAISPCGKWMITGSSDRKAFLYDVSNASRNFEISPWEGKGGVVELEGSRSEVGAVDWGHDIFAACYDRVVRVWRPDIETRRLCEDDPEEQKWNWNWAKRL</sequence>
<dbReference type="Gene3D" id="2.130.10.10">
    <property type="entry name" value="YVTN repeat-like/Quinoprotein amine dehydrogenase"/>
    <property type="match status" value="2"/>
</dbReference>
<keyword evidence="2 6" id="KW-0853">WD repeat</keyword>
<feature type="region of interest" description="Disordered" evidence="7">
    <location>
        <begin position="338"/>
        <end position="373"/>
    </location>
</feature>
<protein>
    <submittedName>
        <fullName evidence="8">WD40 repeat-like protein</fullName>
    </submittedName>
</protein>
<evidence type="ECO:0000256" key="6">
    <source>
        <dbReference type="PROSITE-ProRule" id="PRU00221"/>
    </source>
</evidence>
<proteinExistence type="inferred from homology"/>
<gene>
    <name evidence="8" type="ORF">BJ322DRAFT_212947</name>
</gene>
<dbReference type="GO" id="GO:0043161">
    <property type="term" value="P:proteasome-mediated ubiquitin-dependent protein catabolic process"/>
    <property type="evidence" value="ECO:0007669"/>
    <property type="project" value="TreeGrafter"/>
</dbReference>
<comment type="caution">
    <text evidence="8">The sequence shown here is derived from an EMBL/GenBank/DDBJ whole genome shotgun (WGS) entry which is preliminary data.</text>
</comment>
<evidence type="ECO:0000256" key="7">
    <source>
        <dbReference type="SAM" id="MobiDB-lite"/>
    </source>
</evidence>
<dbReference type="SMART" id="SM00320">
    <property type="entry name" value="WD40"/>
    <property type="match status" value="6"/>
</dbReference>
<reference evidence="8" key="2">
    <citation type="submission" date="2020-11" db="EMBL/GenBank/DDBJ databases">
        <authorList>
            <consortium name="DOE Joint Genome Institute"/>
            <person name="Kuo A."/>
            <person name="Miyauchi S."/>
            <person name="Kiss E."/>
            <person name="Drula E."/>
            <person name="Kohler A."/>
            <person name="Sanchez-Garcia M."/>
            <person name="Andreopoulos B."/>
            <person name="Barry K.W."/>
            <person name="Bonito G."/>
            <person name="Buee M."/>
            <person name="Carver A."/>
            <person name="Chen C."/>
            <person name="Cichocki N."/>
            <person name="Clum A."/>
            <person name="Culley D."/>
            <person name="Crous P.W."/>
            <person name="Fauchery L."/>
            <person name="Girlanda M."/>
            <person name="Hayes R."/>
            <person name="Keri Z."/>
            <person name="Labutti K."/>
            <person name="Lipzen A."/>
            <person name="Lombard V."/>
            <person name="Magnuson J."/>
            <person name="Maillard F."/>
            <person name="Morin E."/>
            <person name="Murat C."/>
            <person name="Nolan M."/>
            <person name="Ohm R."/>
            <person name="Pangilinan J."/>
            <person name="Pereira M."/>
            <person name="Perotto S."/>
            <person name="Peter M."/>
            <person name="Riley R."/>
            <person name="Sitrit Y."/>
            <person name="Stielow B."/>
            <person name="Szollosi G."/>
            <person name="Zifcakova L."/>
            <person name="Stursova M."/>
            <person name="Spatafora J.W."/>
            <person name="Tedersoo L."/>
            <person name="Vaario L.-M."/>
            <person name="Yamada A."/>
            <person name="Yan M."/>
            <person name="Wang P."/>
            <person name="Xu J."/>
            <person name="Bruns T."/>
            <person name="Baldrian P."/>
            <person name="Vilgalys R."/>
            <person name="Henrissat B."/>
            <person name="Grigoriev I.V."/>
            <person name="Hibbett D."/>
            <person name="Nagy L.G."/>
            <person name="Martin F.M."/>
        </authorList>
    </citation>
    <scope>NUCLEOTIDE SEQUENCE</scope>
    <source>
        <strain evidence="8">UH-Tt-Lm1</strain>
    </source>
</reference>
<dbReference type="InterPro" id="IPR015943">
    <property type="entry name" value="WD40/YVTN_repeat-like_dom_sf"/>
</dbReference>
<dbReference type="OrthoDB" id="2096344at2759"/>
<dbReference type="PROSITE" id="PS00678">
    <property type="entry name" value="WD_REPEATS_1"/>
    <property type="match status" value="1"/>
</dbReference>
<evidence type="ECO:0000256" key="2">
    <source>
        <dbReference type="ARBA" id="ARBA00022574"/>
    </source>
</evidence>